<keyword evidence="1" id="KW-0456">Lyase</keyword>
<comment type="caution">
    <text evidence="3">The sequence shown here is derived from an EMBL/GenBank/DDBJ whole genome shotgun (WGS) entry which is preliminary data.</text>
</comment>
<dbReference type="InterPro" id="IPR013785">
    <property type="entry name" value="Aldolase_TIM"/>
</dbReference>
<gene>
    <name evidence="3" type="ORF">S03H2_22693</name>
</gene>
<dbReference type="Pfam" id="PF00215">
    <property type="entry name" value="OMPdecase"/>
    <property type="match status" value="1"/>
</dbReference>
<dbReference type="InterPro" id="IPR001754">
    <property type="entry name" value="OMPdeCOase_dom"/>
</dbReference>
<organism evidence="3">
    <name type="scientific">marine sediment metagenome</name>
    <dbReference type="NCBI Taxonomy" id="412755"/>
    <lineage>
        <taxon>unclassified sequences</taxon>
        <taxon>metagenomes</taxon>
        <taxon>ecological metagenomes</taxon>
    </lineage>
</organism>
<dbReference type="EMBL" id="BARU01012266">
    <property type="protein sequence ID" value="GAH39064.1"/>
    <property type="molecule type" value="Genomic_DNA"/>
</dbReference>
<dbReference type="PANTHER" id="PTHR35039:SF3">
    <property type="entry name" value="3-KETO-L-GULONATE-6-PHOSPHATE DECARBOXYLASE SGBH-RELATED"/>
    <property type="match status" value="1"/>
</dbReference>
<dbReference type="GO" id="GO:0033982">
    <property type="term" value="F:3-dehydro-L-gulonate-6-phosphate decarboxylase activity"/>
    <property type="evidence" value="ECO:0007669"/>
    <property type="project" value="TreeGrafter"/>
</dbReference>
<dbReference type="GO" id="GO:0006207">
    <property type="term" value="P:'de novo' pyrimidine nucleobase biosynthetic process"/>
    <property type="evidence" value="ECO:0007669"/>
    <property type="project" value="InterPro"/>
</dbReference>
<dbReference type="GO" id="GO:0019854">
    <property type="term" value="P:L-ascorbic acid catabolic process"/>
    <property type="evidence" value="ECO:0007669"/>
    <property type="project" value="TreeGrafter"/>
</dbReference>
<sequence>MEAIKKVRELAPQKFIVADLKTLDVGKLEVDFAFDATADGVVASGLAAISSIDKFLLEAKRMSIYGFVDTMEVDDPIA</sequence>
<evidence type="ECO:0000259" key="2">
    <source>
        <dbReference type="Pfam" id="PF00215"/>
    </source>
</evidence>
<reference evidence="3" key="1">
    <citation type="journal article" date="2014" name="Front. Microbiol.">
        <title>High frequency of phylogenetically diverse reductive dehalogenase-homologous genes in deep subseafloor sedimentary metagenomes.</title>
        <authorList>
            <person name="Kawai M."/>
            <person name="Futagami T."/>
            <person name="Toyoda A."/>
            <person name="Takaki Y."/>
            <person name="Nishi S."/>
            <person name="Hori S."/>
            <person name="Arai W."/>
            <person name="Tsubouchi T."/>
            <person name="Morono Y."/>
            <person name="Uchiyama I."/>
            <person name="Ito T."/>
            <person name="Fujiyama A."/>
            <person name="Inagaki F."/>
            <person name="Takami H."/>
        </authorList>
    </citation>
    <scope>NUCLEOTIDE SEQUENCE</scope>
    <source>
        <strain evidence="3">Expedition CK06-06</strain>
    </source>
</reference>
<feature type="non-terminal residue" evidence="3">
    <location>
        <position position="78"/>
    </location>
</feature>
<dbReference type="PANTHER" id="PTHR35039">
    <property type="entry name" value="3-KETO-L-GULONATE-6-PHOSPHATE DECARBOXYLASE SGBH-RELATED"/>
    <property type="match status" value="1"/>
</dbReference>
<accession>X1GBV8</accession>
<feature type="domain" description="Orotidine 5'-phosphate decarboxylase" evidence="2">
    <location>
        <begin position="2"/>
        <end position="65"/>
    </location>
</feature>
<dbReference type="AlphaFoldDB" id="X1GBV8"/>
<dbReference type="SUPFAM" id="SSF51366">
    <property type="entry name" value="Ribulose-phoshate binding barrel"/>
    <property type="match status" value="1"/>
</dbReference>
<evidence type="ECO:0000313" key="3">
    <source>
        <dbReference type="EMBL" id="GAH39064.1"/>
    </source>
</evidence>
<name>X1GBV8_9ZZZZ</name>
<proteinExistence type="predicted"/>
<protein>
    <recommendedName>
        <fullName evidence="2">Orotidine 5'-phosphate decarboxylase domain-containing protein</fullName>
    </recommendedName>
</protein>
<evidence type="ECO:0000256" key="1">
    <source>
        <dbReference type="ARBA" id="ARBA00023239"/>
    </source>
</evidence>
<dbReference type="InterPro" id="IPR011060">
    <property type="entry name" value="RibuloseP-bd_barrel"/>
</dbReference>
<dbReference type="GO" id="GO:0004590">
    <property type="term" value="F:orotidine-5'-phosphate decarboxylase activity"/>
    <property type="evidence" value="ECO:0007669"/>
    <property type="project" value="InterPro"/>
</dbReference>
<dbReference type="Gene3D" id="3.20.20.70">
    <property type="entry name" value="Aldolase class I"/>
    <property type="match status" value="1"/>
</dbReference>